<organism evidence="1 2">
    <name type="scientific">Lentithecium fluviatile CBS 122367</name>
    <dbReference type="NCBI Taxonomy" id="1168545"/>
    <lineage>
        <taxon>Eukaryota</taxon>
        <taxon>Fungi</taxon>
        <taxon>Dikarya</taxon>
        <taxon>Ascomycota</taxon>
        <taxon>Pezizomycotina</taxon>
        <taxon>Dothideomycetes</taxon>
        <taxon>Pleosporomycetidae</taxon>
        <taxon>Pleosporales</taxon>
        <taxon>Massarineae</taxon>
        <taxon>Lentitheciaceae</taxon>
        <taxon>Lentithecium</taxon>
    </lineage>
</organism>
<evidence type="ECO:0000313" key="2">
    <source>
        <dbReference type="Proteomes" id="UP000799291"/>
    </source>
</evidence>
<name>A0A6G1IWU1_9PLEO</name>
<dbReference type="EMBL" id="MU005586">
    <property type="protein sequence ID" value="KAF2682727.1"/>
    <property type="molecule type" value="Genomic_DNA"/>
</dbReference>
<proteinExistence type="predicted"/>
<accession>A0A6G1IWU1</accession>
<evidence type="ECO:0000313" key="1">
    <source>
        <dbReference type="EMBL" id="KAF2682727.1"/>
    </source>
</evidence>
<reference evidence="1" key="1">
    <citation type="journal article" date="2020" name="Stud. Mycol.">
        <title>101 Dothideomycetes genomes: a test case for predicting lifestyles and emergence of pathogens.</title>
        <authorList>
            <person name="Haridas S."/>
            <person name="Albert R."/>
            <person name="Binder M."/>
            <person name="Bloem J."/>
            <person name="Labutti K."/>
            <person name="Salamov A."/>
            <person name="Andreopoulos B."/>
            <person name="Baker S."/>
            <person name="Barry K."/>
            <person name="Bills G."/>
            <person name="Bluhm B."/>
            <person name="Cannon C."/>
            <person name="Castanera R."/>
            <person name="Culley D."/>
            <person name="Daum C."/>
            <person name="Ezra D."/>
            <person name="Gonzalez J."/>
            <person name="Henrissat B."/>
            <person name="Kuo A."/>
            <person name="Liang C."/>
            <person name="Lipzen A."/>
            <person name="Lutzoni F."/>
            <person name="Magnuson J."/>
            <person name="Mondo S."/>
            <person name="Nolan M."/>
            <person name="Ohm R."/>
            <person name="Pangilinan J."/>
            <person name="Park H.-J."/>
            <person name="Ramirez L."/>
            <person name="Alfaro M."/>
            <person name="Sun H."/>
            <person name="Tritt A."/>
            <person name="Yoshinaga Y."/>
            <person name="Zwiers L.-H."/>
            <person name="Turgeon B."/>
            <person name="Goodwin S."/>
            <person name="Spatafora J."/>
            <person name="Crous P."/>
            <person name="Grigoriev I."/>
        </authorList>
    </citation>
    <scope>NUCLEOTIDE SEQUENCE</scope>
    <source>
        <strain evidence="1">CBS 122367</strain>
    </source>
</reference>
<keyword evidence="2" id="KW-1185">Reference proteome</keyword>
<sequence length="132" mass="15460">MNPDATGAGVLAGQIKHFDKLRLQHAAELEHIRHELAKKEHEFYQMSPKDEATEVVREELKLLNNTARKFSIMKAIFEYIAADIQRRHDQPRHKDLGQAENWLPAEPEDYGLEPGWRQRHKPQISAEVVRRY</sequence>
<dbReference type="AlphaFoldDB" id="A0A6G1IWU1"/>
<evidence type="ECO:0008006" key="3">
    <source>
        <dbReference type="Google" id="ProtNLM"/>
    </source>
</evidence>
<dbReference type="Proteomes" id="UP000799291">
    <property type="component" value="Unassembled WGS sequence"/>
</dbReference>
<protein>
    <recommendedName>
        <fullName evidence="3">Tubulin-specific chaperone A</fullName>
    </recommendedName>
</protein>
<gene>
    <name evidence="1" type="ORF">K458DRAFT_432692</name>
</gene>